<dbReference type="AlphaFoldDB" id="J9GEU9"/>
<evidence type="ECO:0000313" key="1">
    <source>
        <dbReference type="EMBL" id="EJX00313.1"/>
    </source>
</evidence>
<organism evidence="1">
    <name type="scientific">gut metagenome</name>
    <dbReference type="NCBI Taxonomy" id="749906"/>
    <lineage>
        <taxon>unclassified sequences</taxon>
        <taxon>metagenomes</taxon>
        <taxon>organismal metagenomes</taxon>
    </lineage>
</organism>
<proteinExistence type="predicted"/>
<comment type="caution">
    <text evidence="1">The sequence shown here is derived from an EMBL/GenBank/DDBJ whole genome shotgun (WGS) entry which is preliminary data.</text>
</comment>
<sequence length="316" mass="36447">MGGRIFHTPGLNPFKYGAYLKYMEQLFREHPEYKIVHAHNDAFVVYSLYAAKRNHVPVRIAHVHCSAFGWDYKLPLKWVCRPLIKPIASHLWACGMVAGEFFYGKGTPFHVHNNAIEVRRYVYNETARQRIRRMNNLGDGIVIGHIGRFVWQKNHRFLIDIFSHIYQLSPQAHLVLLGVGDGIQAIQAYVREKGLEHVVHFMHGVNNVNEWCSAFDCFIMPSLSEGMPVVGIEAQTADLPCIFSDSITREVDILPSTCFLSLKQSPEIWAEKALQLIREKGVRQDRSQEITQAGFNIEIETVQLMEMYERMYNLSR</sequence>
<dbReference type="Pfam" id="PF13692">
    <property type="entry name" value="Glyco_trans_1_4"/>
    <property type="match status" value="1"/>
</dbReference>
<dbReference type="InterPro" id="IPR050194">
    <property type="entry name" value="Glycosyltransferase_grp1"/>
</dbReference>
<accession>J9GEU9</accession>
<dbReference type="GO" id="GO:0016757">
    <property type="term" value="F:glycosyltransferase activity"/>
    <property type="evidence" value="ECO:0007669"/>
    <property type="project" value="TreeGrafter"/>
</dbReference>
<dbReference type="Gene3D" id="3.40.50.2000">
    <property type="entry name" value="Glycogen Phosphorylase B"/>
    <property type="match status" value="2"/>
</dbReference>
<dbReference type="PANTHER" id="PTHR45947">
    <property type="entry name" value="SULFOQUINOVOSYL TRANSFERASE SQD2"/>
    <property type="match status" value="1"/>
</dbReference>
<dbReference type="PANTHER" id="PTHR45947:SF3">
    <property type="entry name" value="SULFOQUINOVOSYL TRANSFERASE SQD2"/>
    <property type="match status" value="1"/>
</dbReference>
<keyword evidence="1" id="KW-0808">Transferase</keyword>
<name>J9GEU9_9ZZZZ</name>
<reference evidence="1" key="1">
    <citation type="journal article" date="2012" name="PLoS ONE">
        <title>Gene sets for utilization of primary and secondary nutrition supplies in the distal gut of endangered iberian lynx.</title>
        <authorList>
            <person name="Alcaide M."/>
            <person name="Messina E."/>
            <person name="Richter M."/>
            <person name="Bargiela R."/>
            <person name="Peplies J."/>
            <person name="Huws S.A."/>
            <person name="Newbold C.J."/>
            <person name="Golyshin P.N."/>
            <person name="Simon M.A."/>
            <person name="Lopez G."/>
            <person name="Yakimov M.M."/>
            <person name="Ferrer M."/>
        </authorList>
    </citation>
    <scope>NUCLEOTIDE SEQUENCE</scope>
</reference>
<protein>
    <submittedName>
        <fullName evidence="1">Glycosyltransferase</fullName>
    </submittedName>
</protein>
<dbReference type="SUPFAM" id="SSF53756">
    <property type="entry name" value="UDP-Glycosyltransferase/glycogen phosphorylase"/>
    <property type="match status" value="1"/>
</dbReference>
<gene>
    <name evidence="1" type="ORF">EVA_11581</name>
</gene>
<dbReference type="EMBL" id="AMCI01003430">
    <property type="protein sequence ID" value="EJX00313.1"/>
    <property type="molecule type" value="Genomic_DNA"/>
</dbReference>